<evidence type="ECO:0000256" key="16">
    <source>
        <dbReference type="HAMAP-Rule" id="MF_01018"/>
    </source>
</evidence>
<dbReference type="GO" id="GO:0003879">
    <property type="term" value="F:ATP phosphoribosyltransferase activity"/>
    <property type="evidence" value="ECO:0007669"/>
    <property type="project" value="UniProtKB-UniRule"/>
</dbReference>
<dbReference type="RefSeq" id="WP_071875094.1">
    <property type="nucleotide sequence ID" value="NZ_JBHSHF010000006.1"/>
</dbReference>
<dbReference type="PROSITE" id="PS01316">
    <property type="entry name" value="ATP_P_PHORIBOSYLTR"/>
    <property type="match status" value="1"/>
</dbReference>
<evidence type="ECO:0000256" key="14">
    <source>
        <dbReference type="ARBA" id="ARBA00023102"/>
    </source>
</evidence>
<gene>
    <name evidence="16 18" type="primary">hisG</name>
    <name evidence="18" type="ORF">K8V42_06820</name>
</gene>
<evidence type="ECO:0000256" key="5">
    <source>
        <dbReference type="ARBA" id="ARBA00011496"/>
    </source>
</evidence>
<evidence type="ECO:0000256" key="2">
    <source>
        <dbReference type="ARBA" id="ARBA00004496"/>
    </source>
</evidence>
<evidence type="ECO:0000256" key="12">
    <source>
        <dbReference type="ARBA" id="ARBA00022741"/>
    </source>
</evidence>
<evidence type="ECO:0000256" key="15">
    <source>
        <dbReference type="ARBA" id="ARBA00024861"/>
    </source>
</evidence>
<keyword evidence="14 16" id="KW-0368">Histidine biosynthesis</keyword>
<keyword evidence="9 16" id="KW-0028">Amino-acid biosynthesis</keyword>
<dbReference type="CDD" id="cd13595">
    <property type="entry name" value="PBP2_HisGs"/>
    <property type="match status" value="1"/>
</dbReference>
<dbReference type="InterPro" id="IPR001348">
    <property type="entry name" value="ATP_PRibTrfase_HisG"/>
</dbReference>
<reference evidence="18" key="2">
    <citation type="submission" date="2021-11" db="EMBL/GenBank/DDBJ databases">
        <authorList>
            <person name="Gilroy R."/>
        </authorList>
    </citation>
    <scope>NUCLEOTIDE SEQUENCE</scope>
    <source>
        <strain evidence="18">150</strain>
    </source>
</reference>
<accession>A0A9E3ZWH8</accession>
<dbReference type="GO" id="GO:0000105">
    <property type="term" value="P:L-histidine biosynthetic process"/>
    <property type="evidence" value="ECO:0007669"/>
    <property type="project" value="UniProtKB-UniRule"/>
</dbReference>
<keyword evidence="10 16" id="KW-0328">Glycosyltransferase</keyword>
<dbReference type="HAMAP" id="MF_01018">
    <property type="entry name" value="HisG_Short"/>
    <property type="match status" value="1"/>
</dbReference>
<reference evidence="18" key="1">
    <citation type="journal article" date="2021" name="PeerJ">
        <title>Extensive microbial diversity within the chicken gut microbiome revealed by metagenomics and culture.</title>
        <authorList>
            <person name="Gilroy R."/>
            <person name="Ravi A."/>
            <person name="Getino M."/>
            <person name="Pursley I."/>
            <person name="Horton D.L."/>
            <person name="Alikhan N.F."/>
            <person name="Baker D."/>
            <person name="Gharbi K."/>
            <person name="Hall N."/>
            <person name="Watson M."/>
            <person name="Adriaenssens E.M."/>
            <person name="Foster-Nyarko E."/>
            <person name="Jarju S."/>
            <person name="Secka A."/>
            <person name="Antonio M."/>
            <person name="Oren A."/>
            <person name="Chaudhuri R.R."/>
            <person name="La Ragione R."/>
            <person name="Hildebrand F."/>
            <person name="Pallen M.J."/>
        </authorList>
    </citation>
    <scope>NUCLEOTIDE SEQUENCE</scope>
    <source>
        <strain evidence="18">150</strain>
    </source>
</reference>
<dbReference type="FunFam" id="3.40.190.10:FF:000008">
    <property type="entry name" value="ATP phosphoribosyltransferase"/>
    <property type="match status" value="1"/>
</dbReference>
<keyword evidence="11 16" id="KW-0808">Transferase</keyword>
<comment type="subcellular location">
    <subcellularLocation>
        <location evidence="2 16">Cytoplasm</location>
    </subcellularLocation>
</comment>
<evidence type="ECO:0000256" key="4">
    <source>
        <dbReference type="ARBA" id="ARBA00009489"/>
    </source>
</evidence>
<sequence length="221" mass="25260">MSKIKIALTKGRIEQGTIQLLEEIGINCDFLRNKKRKLVFESPYDDYEFILVKAVDVLTYVQQGVADIGIVGSDVIYEDERDHYEMLDLEIGKCHFCVASTPNYEENDYRRKIIATKYPRTAARYFREKGEDIEIIKIEGSVEIAPILGLADAIVDIVETGDTLRENGLIVFEEMMPISTRLIVNQVSLKRKKQAVCQLVDKLEEHIQQKKVSATNENRSS</sequence>
<dbReference type="PANTHER" id="PTHR21403:SF8">
    <property type="entry name" value="ATP PHOSPHORIBOSYLTRANSFERASE"/>
    <property type="match status" value="1"/>
</dbReference>
<feature type="domain" description="ATP phosphoribosyltransferase catalytic" evidence="17">
    <location>
        <begin position="53"/>
        <end position="204"/>
    </location>
</feature>
<evidence type="ECO:0000256" key="3">
    <source>
        <dbReference type="ARBA" id="ARBA00004667"/>
    </source>
</evidence>
<evidence type="ECO:0000256" key="10">
    <source>
        <dbReference type="ARBA" id="ARBA00022676"/>
    </source>
</evidence>
<dbReference type="Proteomes" id="UP000813384">
    <property type="component" value="Unassembled WGS sequence"/>
</dbReference>
<comment type="domain">
    <text evidence="16">Lacks the C-terminal regulatory region which is replaced by HisZ.</text>
</comment>
<comment type="caution">
    <text evidence="18">The sequence shown here is derived from an EMBL/GenBank/DDBJ whole genome shotgun (WGS) entry which is preliminary data.</text>
</comment>
<evidence type="ECO:0000256" key="8">
    <source>
        <dbReference type="ARBA" id="ARBA00022490"/>
    </source>
</evidence>
<evidence type="ECO:0000256" key="9">
    <source>
        <dbReference type="ARBA" id="ARBA00022605"/>
    </source>
</evidence>
<keyword evidence="8 16" id="KW-0963">Cytoplasm</keyword>
<evidence type="ECO:0000256" key="6">
    <source>
        <dbReference type="ARBA" id="ARBA00011946"/>
    </source>
</evidence>
<comment type="function">
    <text evidence="15 16">Catalyzes the condensation of ATP and 5-phosphoribose 1-diphosphate to form N'-(5'-phosphoribosyl)-ATP (PR-ATP). Has a crucial role in the pathway because the rate of histidine biosynthesis seems to be controlled primarily by regulation of HisG enzymatic activity.</text>
</comment>
<comment type="catalytic activity">
    <reaction evidence="1 16">
        <text>1-(5-phospho-beta-D-ribosyl)-ATP + diphosphate = 5-phospho-alpha-D-ribose 1-diphosphate + ATP</text>
        <dbReference type="Rhea" id="RHEA:18473"/>
        <dbReference type="ChEBI" id="CHEBI:30616"/>
        <dbReference type="ChEBI" id="CHEBI:33019"/>
        <dbReference type="ChEBI" id="CHEBI:58017"/>
        <dbReference type="ChEBI" id="CHEBI:73183"/>
        <dbReference type="EC" id="2.4.2.17"/>
    </reaction>
</comment>
<evidence type="ECO:0000259" key="17">
    <source>
        <dbReference type="Pfam" id="PF01634"/>
    </source>
</evidence>
<dbReference type="GO" id="GO:0005524">
    <property type="term" value="F:ATP binding"/>
    <property type="evidence" value="ECO:0007669"/>
    <property type="project" value="UniProtKB-KW"/>
</dbReference>
<keyword evidence="13 16" id="KW-0067">ATP-binding</keyword>
<dbReference type="FunFam" id="3.40.190.10:FF:000011">
    <property type="entry name" value="ATP phosphoribosyltransferase"/>
    <property type="match status" value="1"/>
</dbReference>
<organism evidence="18 19">
    <name type="scientific">Enterococcus aquimarinus</name>
    <dbReference type="NCBI Taxonomy" id="328396"/>
    <lineage>
        <taxon>Bacteria</taxon>
        <taxon>Bacillati</taxon>
        <taxon>Bacillota</taxon>
        <taxon>Bacilli</taxon>
        <taxon>Lactobacillales</taxon>
        <taxon>Enterococcaceae</taxon>
        <taxon>Enterococcus</taxon>
    </lineage>
</organism>
<evidence type="ECO:0000313" key="18">
    <source>
        <dbReference type="EMBL" id="MCC9273986.1"/>
    </source>
</evidence>
<dbReference type="SUPFAM" id="SSF53850">
    <property type="entry name" value="Periplasmic binding protein-like II"/>
    <property type="match status" value="1"/>
</dbReference>
<dbReference type="Gene3D" id="3.40.190.10">
    <property type="entry name" value="Periplasmic binding protein-like II"/>
    <property type="match status" value="2"/>
</dbReference>
<name>A0A9E3ZWH8_9ENTE</name>
<comment type="pathway">
    <text evidence="3 16">Amino-acid biosynthesis; L-histidine biosynthesis; L-histidine from 5-phospho-alpha-D-ribose 1-diphosphate: step 1/9.</text>
</comment>
<dbReference type="AlphaFoldDB" id="A0A9E3ZWH8"/>
<dbReference type="EMBL" id="JAJJVO010000101">
    <property type="protein sequence ID" value="MCC9273986.1"/>
    <property type="molecule type" value="Genomic_DNA"/>
</dbReference>
<dbReference type="OrthoDB" id="9801867at2"/>
<proteinExistence type="inferred from homology"/>
<protein>
    <recommendedName>
        <fullName evidence="7 16">ATP phosphoribosyltransferase</fullName>
        <shortName evidence="16">ATP-PRT</shortName>
        <shortName evidence="16">ATP-PRTase</shortName>
        <ecNumber evidence="6 16">2.4.2.17</ecNumber>
    </recommendedName>
</protein>
<dbReference type="Pfam" id="PF01634">
    <property type="entry name" value="HisG"/>
    <property type="match status" value="1"/>
</dbReference>
<evidence type="ECO:0000256" key="7">
    <source>
        <dbReference type="ARBA" id="ARBA00020998"/>
    </source>
</evidence>
<dbReference type="NCBIfam" id="TIGR00070">
    <property type="entry name" value="hisG"/>
    <property type="match status" value="1"/>
</dbReference>
<dbReference type="EC" id="2.4.2.17" evidence="6 16"/>
<keyword evidence="12 16" id="KW-0547">Nucleotide-binding</keyword>
<comment type="similarity">
    <text evidence="4 16">Belongs to the ATP phosphoribosyltransferase family. Short subfamily.</text>
</comment>
<dbReference type="InterPro" id="IPR013820">
    <property type="entry name" value="ATP_PRibTrfase_cat"/>
</dbReference>
<dbReference type="InterPro" id="IPR018198">
    <property type="entry name" value="ATP_PRibTrfase_CS"/>
</dbReference>
<dbReference type="PANTHER" id="PTHR21403">
    <property type="entry name" value="ATP PHOSPHORIBOSYLTRANSFERASE ATP-PRTASE"/>
    <property type="match status" value="1"/>
</dbReference>
<evidence type="ECO:0000313" key="19">
    <source>
        <dbReference type="Proteomes" id="UP000813384"/>
    </source>
</evidence>
<dbReference type="GO" id="GO:0005737">
    <property type="term" value="C:cytoplasm"/>
    <property type="evidence" value="ECO:0007669"/>
    <property type="project" value="UniProtKB-SubCell"/>
</dbReference>
<comment type="subunit">
    <text evidence="5 16">Heteromultimer composed of HisG and HisZ subunits.</text>
</comment>
<evidence type="ECO:0000256" key="1">
    <source>
        <dbReference type="ARBA" id="ARBA00000915"/>
    </source>
</evidence>
<dbReference type="InterPro" id="IPR024893">
    <property type="entry name" value="ATP_PRibTrfase_HisG_short"/>
</dbReference>
<evidence type="ECO:0000256" key="13">
    <source>
        <dbReference type="ARBA" id="ARBA00022840"/>
    </source>
</evidence>
<evidence type="ECO:0000256" key="11">
    <source>
        <dbReference type="ARBA" id="ARBA00022679"/>
    </source>
</evidence>